<reference evidence="2" key="3">
    <citation type="submission" date="2022-06" db="UniProtKB">
        <authorList>
            <consortium name="EnsemblPlants"/>
        </authorList>
    </citation>
    <scope>IDENTIFICATION</scope>
</reference>
<dbReference type="PANTHER" id="PTHR34708">
    <property type="entry name" value="OS07G0440000 PROTEIN"/>
    <property type="match status" value="1"/>
</dbReference>
<dbReference type="EnsemblPlants" id="TuG1812G0400000718.01.T01">
    <property type="protein sequence ID" value="TuG1812G0400000718.01.T01"/>
    <property type="gene ID" value="TuG1812G0400000718.01"/>
</dbReference>
<sequence length="407" mass="45281">MPPCPACKDLPPELVCRIADGLDDLKGYVSARGACPTWHHTLVPPSPSLLINHSDDPAKRCTAAAIKPRRSFNLTTIPSVRTCLGCCSGWLSLSVHIDDVRSLLSLFHPITAAEILLPPLVYDSRLVSKIVFSPNPATDDFMAAVICDIDRVAYITVGARRWSVLDPIHLTVGDQFVDLLYHENGRVYCLTWFGDVHVLFLPQRRRREPIILEGETSIYPAVHNRKIIQMHGTGPDLNAPATIKALLSSRGSKLFFDAATSFAPPYNTISTFTSVKNLVFCNGNLYQIWRNASCTVTLQLQEGGRCRIEHDEIFVLRYDPHRRPCWDIVYDLRGYSVFIGRNNSVSIYAEGVPGLKANCVYWIGGRGRDQGMVFDMKTGKSTPCIPLVDGVLPGSLQSTICWYFLSD</sequence>
<dbReference type="Gramene" id="TuG1812G0400000718.01.T01">
    <property type="protein sequence ID" value="TuG1812G0400000718.01.T01"/>
    <property type="gene ID" value="TuG1812G0400000718.01"/>
</dbReference>
<dbReference type="InterPro" id="IPR005174">
    <property type="entry name" value="KIB1-4_b-propeller"/>
</dbReference>
<dbReference type="AlphaFoldDB" id="A0A8R7U5U1"/>
<keyword evidence="3" id="KW-1185">Reference proteome</keyword>
<feature type="domain" description="KIB1-4 beta-propeller" evidence="1">
    <location>
        <begin position="75"/>
        <end position="369"/>
    </location>
</feature>
<evidence type="ECO:0000259" key="1">
    <source>
        <dbReference type="Pfam" id="PF03478"/>
    </source>
</evidence>
<dbReference type="Pfam" id="PF03478">
    <property type="entry name" value="Beta-prop_KIB1-4"/>
    <property type="match status" value="1"/>
</dbReference>
<dbReference type="Proteomes" id="UP000015106">
    <property type="component" value="Chromosome 4"/>
</dbReference>
<proteinExistence type="predicted"/>
<organism evidence="2 3">
    <name type="scientific">Triticum urartu</name>
    <name type="common">Red wild einkorn</name>
    <name type="synonym">Crithodium urartu</name>
    <dbReference type="NCBI Taxonomy" id="4572"/>
    <lineage>
        <taxon>Eukaryota</taxon>
        <taxon>Viridiplantae</taxon>
        <taxon>Streptophyta</taxon>
        <taxon>Embryophyta</taxon>
        <taxon>Tracheophyta</taxon>
        <taxon>Spermatophyta</taxon>
        <taxon>Magnoliopsida</taxon>
        <taxon>Liliopsida</taxon>
        <taxon>Poales</taxon>
        <taxon>Poaceae</taxon>
        <taxon>BOP clade</taxon>
        <taxon>Pooideae</taxon>
        <taxon>Triticodae</taxon>
        <taxon>Triticeae</taxon>
        <taxon>Triticinae</taxon>
        <taxon>Triticum</taxon>
    </lineage>
</organism>
<evidence type="ECO:0000313" key="3">
    <source>
        <dbReference type="Proteomes" id="UP000015106"/>
    </source>
</evidence>
<name>A0A8R7U5U1_TRIUA</name>
<reference evidence="3" key="1">
    <citation type="journal article" date="2013" name="Nature">
        <title>Draft genome of the wheat A-genome progenitor Triticum urartu.</title>
        <authorList>
            <person name="Ling H.Q."/>
            <person name="Zhao S."/>
            <person name="Liu D."/>
            <person name="Wang J."/>
            <person name="Sun H."/>
            <person name="Zhang C."/>
            <person name="Fan H."/>
            <person name="Li D."/>
            <person name="Dong L."/>
            <person name="Tao Y."/>
            <person name="Gao C."/>
            <person name="Wu H."/>
            <person name="Li Y."/>
            <person name="Cui Y."/>
            <person name="Guo X."/>
            <person name="Zheng S."/>
            <person name="Wang B."/>
            <person name="Yu K."/>
            <person name="Liang Q."/>
            <person name="Yang W."/>
            <person name="Lou X."/>
            <person name="Chen J."/>
            <person name="Feng M."/>
            <person name="Jian J."/>
            <person name="Zhang X."/>
            <person name="Luo G."/>
            <person name="Jiang Y."/>
            <person name="Liu J."/>
            <person name="Wang Z."/>
            <person name="Sha Y."/>
            <person name="Zhang B."/>
            <person name="Wu H."/>
            <person name="Tang D."/>
            <person name="Shen Q."/>
            <person name="Xue P."/>
            <person name="Zou S."/>
            <person name="Wang X."/>
            <person name="Liu X."/>
            <person name="Wang F."/>
            <person name="Yang Y."/>
            <person name="An X."/>
            <person name="Dong Z."/>
            <person name="Zhang K."/>
            <person name="Zhang X."/>
            <person name="Luo M.C."/>
            <person name="Dvorak J."/>
            <person name="Tong Y."/>
            <person name="Wang J."/>
            <person name="Yang H."/>
            <person name="Li Z."/>
            <person name="Wang D."/>
            <person name="Zhang A."/>
            <person name="Wang J."/>
        </authorList>
    </citation>
    <scope>NUCLEOTIDE SEQUENCE</scope>
    <source>
        <strain evidence="3">cv. G1812</strain>
    </source>
</reference>
<accession>A0A8R7U5U1</accession>
<reference evidence="2" key="2">
    <citation type="submission" date="2018-03" db="EMBL/GenBank/DDBJ databases">
        <title>The Triticum urartu genome reveals the dynamic nature of wheat genome evolution.</title>
        <authorList>
            <person name="Ling H."/>
            <person name="Ma B."/>
            <person name="Shi X."/>
            <person name="Liu H."/>
            <person name="Dong L."/>
            <person name="Sun H."/>
            <person name="Cao Y."/>
            <person name="Gao Q."/>
            <person name="Zheng S."/>
            <person name="Li Y."/>
            <person name="Yu Y."/>
            <person name="Du H."/>
            <person name="Qi M."/>
            <person name="Li Y."/>
            <person name="Yu H."/>
            <person name="Cui Y."/>
            <person name="Wang N."/>
            <person name="Chen C."/>
            <person name="Wu H."/>
            <person name="Zhao Y."/>
            <person name="Zhang J."/>
            <person name="Li Y."/>
            <person name="Zhou W."/>
            <person name="Zhang B."/>
            <person name="Hu W."/>
            <person name="Eijk M."/>
            <person name="Tang J."/>
            <person name="Witsenboer H."/>
            <person name="Zhao S."/>
            <person name="Li Z."/>
            <person name="Zhang A."/>
            <person name="Wang D."/>
            <person name="Liang C."/>
        </authorList>
    </citation>
    <scope>NUCLEOTIDE SEQUENCE [LARGE SCALE GENOMIC DNA]</scope>
    <source>
        <strain evidence="2">cv. G1812</strain>
    </source>
</reference>
<evidence type="ECO:0000313" key="2">
    <source>
        <dbReference type="EnsemblPlants" id="TuG1812G0400000718.01.T01"/>
    </source>
</evidence>
<protein>
    <recommendedName>
        <fullName evidence="1">KIB1-4 beta-propeller domain-containing protein</fullName>
    </recommendedName>
</protein>
<dbReference type="PANTHER" id="PTHR34708:SF1">
    <property type="entry name" value="OS08G0126400 PROTEIN"/>
    <property type="match status" value="1"/>
</dbReference>